<sequence length="422" mass="46750">MTSPANKISSTSSALTPSNTTVASSPFPSLTNASHFLSLKLTNTNYYIGKPKFFLISVGRGLLGLWMVLIHAHLLLNSRMMISLCFSYLHSGTPYTTSNIKQGDLIATQFLYKAKALSVELSASGLPLSLQDFNLYVFKGPSSDFNDLVTTLATRPLPLPYSELHSLILSHEFMNMNCFTSLLLFENTIPPPQAHVAHRQSSSSNHGRDHNGNGRGRNHGRGCSNNSNGVRDSNGGSSSGPFYSCGDSRYFSHESRSYHSTDSRQRCQICNGTNHIALSCNQHYNHTMPPSAHLASYKSAPAPYADWFLNTGATHHALAAFNHHEDYHGTDQLQVGNDNGVFFEFHPSHFLVKDRVTKKTLFQGGIESGLYKLSTSALFIPSAHLSEKVDFVCWHRHLSHPHHRVFCQVLVQNKLLCLSNKQ</sequence>
<protein>
    <submittedName>
        <fullName evidence="1">Uncharacterized protein</fullName>
    </submittedName>
</protein>
<gene>
    <name evidence="1" type="ORF">Vadar_001058</name>
</gene>
<name>A0ACB7XEP0_9ERIC</name>
<reference evidence="1 2" key="1">
    <citation type="journal article" date="2021" name="Hortic Res">
        <title>High-quality reference genome and annotation aids understanding of berry development for evergreen blueberry (Vaccinium darrowii).</title>
        <authorList>
            <person name="Yu J."/>
            <person name="Hulse-Kemp A.M."/>
            <person name="Babiker E."/>
            <person name="Staton M."/>
        </authorList>
    </citation>
    <scope>NUCLEOTIDE SEQUENCE [LARGE SCALE GENOMIC DNA]</scope>
    <source>
        <strain evidence="2">cv. NJ 8807/NJ 8810</strain>
        <tissue evidence="1">Young leaf</tissue>
    </source>
</reference>
<keyword evidence="2" id="KW-1185">Reference proteome</keyword>
<dbReference type="EMBL" id="CM037160">
    <property type="protein sequence ID" value="KAH7839203.1"/>
    <property type="molecule type" value="Genomic_DNA"/>
</dbReference>
<evidence type="ECO:0000313" key="1">
    <source>
        <dbReference type="EMBL" id="KAH7839203.1"/>
    </source>
</evidence>
<dbReference type="Proteomes" id="UP000828048">
    <property type="component" value="Chromosome 10"/>
</dbReference>
<evidence type="ECO:0000313" key="2">
    <source>
        <dbReference type="Proteomes" id="UP000828048"/>
    </source>
</evidence>
<comment type="caution">
    <text evidence="1">The sequence shown here is derived from an EMBL/GenBank/DDBJ whole genome shotgun (WGS) entry which is preliminary data.</text>
</comment>
<accession>A0ACB7XEP0</accession>
<organism evidence="1 2">
    <name type="scientific">Vaccinium darrowii</name>
    <dbReference type="NCBI Taxonomy" id="229202"/>
    <lineage>
        <taxon>Eukaryota</taxon>
        <taxon>Viridiplantae</taxon>
        <taxon>Streptophyta</taxon>
        <taxon>Embryophyta</taxon>
        <taxon>Tracheophyta</taxon>
        <taxon>Spermatophyta</taxon>
        <taxon>Magnoliopsida</taxon>
        <taxon>eudicotyledons</taxon>
        <taxon>Gunneridae</taxon>
        <taxon>Pentapetalae</taxon>
        <taxon>asterids</taxon>
        <taxon>Ericales</taxon>
        <taxon>Ericaceae</taxon>
        <taxon>Vaccinioideae</taxon>
        <taxon>Vaccinieae</taxon>
        <taxon>Vaccinium</taxon>
    </lineage>
</organism>
<proteinExistence type="predicted"/>